<dbReference type="GO" id="GO:0008794">
    <property type="term" value="F:arsenate reductase (glutaredoxin) activity"/>
    <property type="evidence" value="ECO:0007669"/>
    <property type="project" value="UniProtKB-EC"/>
</dbReference>
<dbReference type="EC" id="1.20.4.1" evidence="4 7"/>
<proteinExistence type="inferred from homology"/>
<evidence type="ECO:0000313" key="9">
    <source>
        <dbReference type="Proteomes" id="UP001549047"/>
    </source>
</evidence>
<keyword evidence="9" id="KW-1185">Reference proteome</keyword>
<dbReference type="PANTHER" id="PTHR30041:SF5">
    <property type="entry name" value="ARSENATE REDUCTASE-RELATED"/>
    <property type="match status" value="1"/>
</dbReference>
<evidence type="ECO:0000313" key="8">
    <source>
        <dbReference type="EMBL" id="MET3612497.1"/>
    </source>
</evidence>
<dbReference type="EMBL" id="JBEPMB010000001">
    <property type="protein sequence ID" value="MET3612497.1"/>
    <property type="molecule type" value="Genomic_DNA"/>
</dbReference>
<dbReference type="CDD" id="cd03034">
    <property type="entry name" value="ArsC_ArsC"/>
    <property type="match status" value="1"/>
</dbReference>
<evidence type="ECO:0000256" key="5">
    <source>
        <dbReference type="ARBA" id="ARBA00039879"/>
    </source>
</evidence>
<keyword evidence="2" id="KW-0059">Arsenical resistance</keyword>
<dbReference type="Gene3D" id="3.40.30.10">
    <property type="entry name" value="Glutaredoxin"/>
    <property type="match status" value="1"/>
</dbReference>
<evidence type="ECO:0000256" key="7">
    <source>
        <dbReference type="RuleBase" id="RU362029"/>
    </source>
</evidence>
<evidence type="ECO:0000256" key="6">
    <source>
        <dbReference type="PROSITE-ProRule" id="PRU01282"/>
    </source>
</evidence>
<name>A0ABV2IVI7_9HYPH</name>
<accession>A0ABV2IVI7</accession>
<evidence type="ECO:0000256" key="4">
    <source>
        <dbReference type="ARBA" id="ARBA00038969"/>
    </source>
</evidence>
<organism evidence="8 9">
    <name type="scientific">Rhizobium aquaticum</name>
    <dbReference type="NCBI Taxonomy" id="1549636"/>
    <lineage>
        <taxon>Bacteria</taxon>
        <taxon>Pseudomonadati</taxon>
        <taxon>Pseudomonadota</taxon>
        <taxon>Alphaproteobacteria</taxon>
        <taxon>Hyphomicrobiales</taxon>
        <taxon>Rhizobiaceae</taxon>
        <taxon>Rhizobium/Agrobacterium group</taxon>
        <taxon>Rhizobium</taxon>
    </lineage>
</organism>
<evidence type="ECO:0000256" key="2">
    <source>
        <dbReference type="ARBA" id="ARBA00022849"/>
    </source>
</evidence>
<dbReference type="Proteomes" id="UP001549047">
    <property type="component" value="Unassembled WGS sequence"/>
</dbReference>
<sequence>MNITILHNPRCSTSRAVLEMIREAGHDPAIVEYLKHPPERAELVRMLVALEMNPRQIMRRKEPLYKELGLDDPSLTDNDLLDAMLSNPILIERPIVISEKGIRLGRPKEQVAEIL</sequence>
<dbReference type="NCBIfam" id="TIGR00014">
    <property type="entry name" value="arsC"/>
    <property type="match status" value="1"/>
</dbReference>
<reference evidence="8 9" key="1">
    <citation type="submission" date="2024-06" db="EMBL/GenBank/DDBJ databases">
        <title>Genomic Encyclopedia of Type Strains, Phase IV (KMG-IV): sequencing the most valuable type-strain genomes for metagenomic binning, comparative biology and taxonomic classification.</title>
        <authorList>
            <person name="Goeker M."/>
        </authorList>
    </citation>
    <scope>NUCLEOTIDE SEQUENCE [LARGE SCALE GENOMIC DNA]</scope>
    <source>
        <strain evidence="8 9">DSM 29780</strain>
    </source>
</reference>
<dbReference type="RefSeq" id="WP_354555060.1">
    <property type="nucleotide sequence ID" value="NZ_JBEPMB010000001.1"/>
</dbReference>
<comment type="similarity">
    <text evidence="1 6 7">Belongs to the ArsC family.</text>
</comment>
<dbReference type="PANTHER" id="PTHR30041">
    <property type="entry name" value="ARSENATE REDUCTASE"/>
    <property type="match status" value="1"/>
</dbReference>
<dbReference type="InterPro" id="IPR006659">
    <property type="entry name" value="Arsenate_reductase"/>
</dbReference>
<comment type="catalytic activity">
    <reaction evidence="7">
        <text>[glutaredoxin]-dithiol + arsenate + glutathione + H(+) = glutathionyl-S-S-[glutaredoxin] + arsenite + H2O</text>
        <dbReference type="Rhea" id="RHEA:22016"/>
        <dbReference type="Rhea" id="RHEA-COMP:10729"/>
        <dbReference type="Rhea" id="RHEA-COMP:17668"/>
        <dbReference type="ChEBI" id="CHEBI:15377"/>
        <dbReference type="ChEBI" id="CHEBI:15378"/>
        <dbReference type="ChEBI" id="CHEBI:29242"/>
        <dbReference type="ChEBI" id="CHEBI:29950"/>
        <dbReference type="ChEBI" id="CHEBI:48597"/>
        <dbReference type="ChEBI" id="CHEBI:57925"/>
        <dbReference type="ChEBI" id="CHEBI:146199"/>
        <dbReference type="EC" id="1.20.4.1"/>
    </reaction>
</comment>
<gene>
    <name evidence="8" type="ORF">ABID16_000802</name>
</gene>
<evidence type="ECO:0000256" key="1">
    <source>
        <dbReference type="ARBA" id="ARBA00007198"/>
    </source>
</evidence>
<keyword evidence="3 7" id="KW-0560">Oxidoreductase</keyword>
<comment type="caution">
    <text evidence="8">The sequence shown here is derived from an EMBL/GenBank/DDBJ whole genome shotgun (WGS) entry which is preliminary data.</text>
</comment>
<dbReference type="Pfam" id="PF03960">
    <property type="entry name" value="ArsC"/>
    <property type="match status" value="1"/>
</dbReference>
<dbReference type="InterPro" id="IPR036249">
    <property type="entry name" value="Thioredoxin-like_sf"/>
</dbReference>
<dbReference type="PROSITE" id="PS51353">
    <property type="entry name" value="ARSC"/>
    <property type="match status" value="1"/>
</dbReference>
<dbReference type="InterPro" id="IPR006660">
    <property type="entry name" value="Arsenate_reductase-like"/>
</dbReference>
<evidence type="ECO:0000256" key="3">
    <source>
        <dbReference type="ARBA" id="ARBA00023002"/>
    </source>
</evidence>
<protein>
    <recommendedName>
        <fullName evidence="5 7">Arsenate reductase</fullName>
        <ecNumber evidence="4 7">1.20.4.1</ecNumber>
    </recommendedName>
</protein>
<dbReference type="SUPFAM" id="SSF52833">
    <property type="entry name" value="Thioredoxin-like"/>
    <property type="match status" value="1"/>
</dbReference>